<dbReference type="AlphaFoldDB" id="A0A9P9EBT1"/>
<feature type="domain" description="Mmc1 C-terminal" evidence="2">
    <location>
        <begin position="416"/>
        <end position="627"/>
    </location>
</feature>
<protein>
    <recommendedName>
        <fullName evidence="2">Mmc1 C-terminal domain-containing protein</fullName>
    </recommendedName>
</protein>
<organism evidence="3 4">
    <name type="scientific">Dendryphion nanum</name>
    <dbReference type="NCBI Taxonomy" id="256645"/>
    <lineage>
        <taxon>Eukaryota</taxon>
        <taxon>Fungi</taxon>
        <taxon>Dikarya</taxon>
        <taxon>Ascomycota</taxon>
        <taxon>Pezizomycotina</taxon>
        <taxon>Dothideomycetes</taxon>
        <taxon>Pleosporomycetidae</taxon>
        <taxon>Pleosporales</taxon>
        <taxon>Torulaceae</taxon>
        <taxon>Dendryphion</taxon>
    </lineage>
</organism>
<keyword evidence="4" id="KW-1185">Reference proteome</keyword>
<name>A0A9P9EBT1_9PLEO</name>
<dbReference type="PANTHER" id="PTHR38644">
    <property type="entry name" value="EXPRESSED PROTEIN"/>
    <property type="match status" value="1"/>
</dbReference>
<dbReference type="Proteomes" id="UP000700596">
    <property type="component" value="Unassembled WGS sequence"/>
</dbReference>
<proteinExistence type="predicted"/>
<sequence length="683" mass="74548">MPPWAAISPRICTASVTRCPIDRFAPRFSAWCRSNGAAMGKHGGTRWKSESRVDRTKSVIPRDLYGPLATTKYTMMTTGNLRSRCLSTQISVSPSIVNARPSIAPRNRELYKELVGLNNSPAERFVNHSRLDLALRGLEGSGDDTVTRVAILGLNGQQSAGRLARLLLADPLAEKGAWEDILEQGGKEPVLLKFGDEADSGPENPLYKTMFVPSRVLHKYKVEILVSTLNLDTSAIPVAATLDSSQDAVLVPKLQARAASGVPVPFPVHKTLVLGEGADGAVAFGRFTADGLDTTGELVRVAIELPPPAEEMEPKEHSLTTTINIKTAADALTTFRKSIANSSKYEHGWFRSGLPTLSHWLVHDLEPSESIKPIVKTLVTSIANDIETNIAKEDAEQLAKLAASSTTPQISDSMVSHLETWAEKSHTELRDDLDVAFSTRNWHKISWWKLFWRVDDVGMIASEIIERRWLVSAEKNSVFLAGRMNQAGFPETIAYDTQPISEIAPSDTTAARTDPSPLPLSHDLSLSTTIHTPLPWPSTIPTTRLILLQTTIPPLQALAQRLVLTTLSTTSLSSALATLLYVSSSSTSAFEAGAIAALGFVFSLRHTQKMWEGARTVWERRVREEGRTALKTTEEGARAVVEEVKRRGGVGAEGVDGAGEDGAVERKEGRKRVDRIRELLGQL</sequence>
<evidence type="ECO:0000256" key="1">
    <source>
        <dbReference type="SAM" id="MobiDB-lite"/>
    </source>
</evidence>
<evidence type="ECO:0000313" key="4">
    <source>
        <dbReference type="Proteomes" id="UP000700596"/>
    </source>
</evidence>
<dbReference type="OrthoDB" id="5319015at2759"/>
<dbReference type="InterPro" id="IPR056196">
    <property type="entry name" value="Mmc1_C"/>
</dbReference>
<dbReference type="Pfam" id="PF23867">
    <property type="entry name" value="Mmc1_N"/>
    <property type="match status" value="1"/>
</dbReference>
<evidence type="ECO:0000259" key="2">
    <source>
        <dbReference type="Pfam" id="PF23868"/>
    </source>
</evidence>
<feature type="region of interest" description="Disordered" evidence="1">
    <location>
        <begin position="650"/>
        <end position="669"/>
    </location>
</feature>
<evidence type="ECO:0000313" key="3">
    <source>
        <dbReference type="EMBL" id="KAH7134980.1"/>
    </source>
</evidence>
<dbReference type="PANTHER" id="PTHR38644:SF1">
    <property type="entry name" value="EXPRESSED PROTEIN"/>
    <property type="match status" value="1"/>
</dbReference>
<reference evidence="3" key="1">
    <citation type="journal article" date="2021" name="Nat. Commun.">
        <title>Genetic determinants of endophytism in the Arabidopsis root mycobiome.</title>
        <authorList>
            <person name="Mesny F."/>
            <person name="Miyauchi S."/>
            <person name="Thiergart T."/>
            <person name="Pickel B."/>
            <person name="Atanasova L."/>
            <person name="Karlsson M."/>
            <person name="Huettel B."/>
            <person name="Barry K.W."/>
            <person name="Haridas S."/>
            <person name="Chen C."/>
            <person name="Bauer D."/>
            <person name="Andreopoulos W."/>
            <person name="Pangilinan J."/>
            <person name="LaButti K."/>
            <person name="Riley R."/>
            <person name="Lipzen A."/>
            <person name="Clum A."/>
            <person name="Drula E."/>
            <person name="Henrissat B."/>
            <person name="Kohler A."/>
            <person name="Grigoriev I.V."/>
            <person name="Martin F.M."/>
            <person name="Hacquard S."/>
        </authorList>
    </citation>
    <scope>NUCLEOTIDE SEQUENCE</scope>
    <source>
        <strain evidence="3">MPI-CAGE-CH-0243</strain>
    </source>
</reference>
<comment type="caution">
    <text evidence="3">The sequence shown here is derived from an EMBL/GenBank/DDBJ whole genome shotgun (WGS) entry which is preliminary data.</text>
</comment>
<dbReference type="EMBL" id="JAGMWT010000002">
    <property type="protein sequence ID" value="KAH7134980.1"/>
    <property type="molecule type" value="Genomic_DNA"/>
</dbReference>
<dbReference type="Pfam" id="PF23868">
    <property type="entry name" value="Mmc1_C"/>
    <property type="match status" value="1"/>
</dbReference>
<accession>A0A9P9EBT1</accession>
<gene>
    <name evidence="3" type="ORF">B0J11DRAFT_517263</name>
</gene>